<feature type="compositionally biased region" description="Basic and acidic residues" evidence="1">
    <location>
        <begin position="175"/>
        <end position="184"/>
    </location>
</feature>
<sequence>MDNQQQDTITLHNQQQQDITMQNQLQQEHQSQDPRHPEHEWQSSLFNCAPCGTCLLSSFLPCILIGRTSGRMRDPSMETFEEFNSECLAFCGIQCLTGCGWIYSMMKRGEIRDRYGIKGSDCEDCAVSFCCSCCAMIQQDKEVKWRTAGLAPITQGYQSQKEGLQMPAPMMQPEHQPEHQDHRPMQQPPMQQPPI</sequence>
<evidence type="ECO:0000256" key="1">
    <source>
        <dbReference type="SAM" id="MobiDB-lite"/>
    </source>
</evidence>
<reference evidence="2 3" key="1">
    <citation type="journal article" date="2020" name="Genome Biol. Evol.">
        <title>A new high-quality draft genome assembly of the Chinese cordyceps Ophiocordyceps sinensis.</title>
        <authorList>
            <person name="Shu R."/>
            <person name="Zhang J."/>
            <person name="Meng Q."/>
            <person name="Zhang H."/>
            <person name="Zhou G."/>
            <person name="Li M."/>
            <person name="Wu P."/>
            <person name="Zhao Y."/>
            <person name="Chen C."/>
            <person name="Qin Q."/>
        </authorList>
    </citation>
    <scope>NUCLEOTIDE SEQUENCE [LARGE SCALE GENOMIC DNA]</scope>
    <source>
        <strain evidence="2 3">IOZ07</strain>
    </source>
</reference>
<organism evidence="2 3">
    <name type="scientific">Ophiocordyceps sinensis</name>
    <dbReference type="NCBI Taxonomy" id="72228"/>
    <lineage>
        <taxon>Eukaryota</taxon>
        <taxon>Fungi</taxon>
        <taxon>Dikarya</taxon>
        <taxon>Ascomycota</taxon>
        <taxon>Pezizomycotina</taxon>
        <taxon>Sordariomycetes</taxon>
        <taxon>Hypocreomycetidae</taxon>
        <taxon>Hypocreales</taxon>
        <taxon>Ophiocordycipitaceae</taxon>
        <taxon>Ophiocordyceps</taxon>
    </lineage>
</organism>
<dbReference type="Pfam" id="PF04749">
    <property type="entry name" value="PLAC8"/>
    <property type="match status" value="1"/>
</dbReference>
<evidence type="ECO:0008006" key="4">
    <source>
        <dbReference type="Google" id="ProtNLM"/>
    </source>
</evidence>
<evidence type="ECO:0000313" key="2">
    <source>
        <dbReference type="EMBL" id="KAF4504259.1"/>
    </source>
</evidence>
<keyword evidence="3" id="KW-1185">Reference proteome</keyword>
<dbReference type="EMBL" id="JAAVMX010000011">
    <property type="protein sequence ID" value="KAF4504259.1"/>
    <property type="molecule type" value="Genomic_DNA"/>
</dbReference>
<accession>A0A8H4LRD0</accession>
<name>A0A8H4LRD0_9HYPO</name>
<dbReference type="Proteomes" id="UP000557566">
    <property type="component" value="Unassembled WGS sequence"/>
</dbReference>
<proteinExistence type="predicted"/>
<dbReference type="PANTHER" id="PTHR15907">
    <property type="entry name" value="DUF614 FAMILY PROTEIN-RELATED"/>
    <property type="match status" value="1"/>
</dbReference>
<gene>
    <name evidence="2" type="ORF">G6O67_008432</name>
</gene>
<comment type="caution">
    <text evidence="2">The sequence shown here is derived from an EMBL/GenBank/DDBJ whole genome shotgun (WGS) entry which is preliminary data.</text>
</comment>
<dbReference type="NCBIfam" id="TIGR01571">
    <property type="entry name" value="A_thal_Cys_rich"/>
    <property type="match status" value="1"/>
</dbReference>
<dbReference type="OrthoDB" id="1045822at2759"/>
<dbReference type="InterPro" id="IPR006461">
    <property type="entry name" value="PLAC_motif_containing"/>
</dbReference>
<feature type="region of interest" description="Disordered" evidence="1">
    <location>
        <begin position="156"/>
        <end position="195"/>
    </location>
</feature>
<evidence type="ECO:0000313" key="3">
    <source>
        <dbReference type="Proteomes" id="UP000557566"/>
    </source>
</evidence>
<dbReference type="AlphaFoldDB" id="A0A8H4LRD0"/>
<protein>
    <recommendedName>
        <fullName evidence="4">PLAC8 family protein</fullName>
    </recommendedName>
</protein>
<feature type="compositionally biased region" description="Pro residues" evidence="1">
    <location>
        <begin position="186"/>
        <end position="195"/>
    </location>
</feature>